<dbReference type="Pfam" id="PF05977">
    <property type="entry name" value="MFS_3"/>
    <property type="match status" value="1"/>
</dbReference>
<dbReference type="RefSeq" id="WP_378608882.1">
    <property type="nucleotide sequence ID" value="NZ_JBHSQN010000015.1"/>
</dbReference>
<evidence type="ECO:0000256" key="2">
    <source>
        <dbReference type="ARBA" id="ARBA00022448"/>
    </source>
</evidence>
<feature type="transmembrane region" description="Helical" evidence="7">
    <location>
        <begin position="26"/>
        <end position="49"/>
    </location>
</feature>
<organism evidence="9 10">
    <name type="scientific">Nocardia lasii</name>
    <dbReference type="NCBI Taxonomy" id="1616107"/>
    <lineage>
        <taxon>Bacteria</taxon>
        <taxon>Bacillati</taxon>
        <taxon>Actinomycetota</taxon>
        <taxon>Actinomycetes</taxon>
        <taxon>Mycobacteriales</taxon>
        <taxon>Nocardiaceae</taxon>
        <taxon>Nocardia</taxon>
    </lineage>
</organism>
<protein>
    <submittedName>
        <fullName evidence="9">Enterobactin transporter EntS</fullName>
    </submittedName>
</protein>
<evidence type="ECO:0000256" key="4">
    <source>
        <dbReference type="ARBA" id="ARBA00022692"/>
    </source>
</evidence>
<keyword evidence="10" id="KW-1185">Reference proteome</keyword>
<evidence type="ECO:0000256" key="3">
    <source>
        <dbReference type="ARBA" id="ARBA00022475"/>
    </source>
</evidence>
<dbReference type="CDD" id="cd06173">
    <property type="entry name" value="MFS_MefA_like"/>
    <property type="match status" value="1"/>
</dbReference>
<feature type="transmembrane region" description="Helical" evidence="7">
    <location>
        <begin position="264"/>
        <end position="282"/>
    </location>
</feature>
<keyword evidence="3" id="KW-1003">Cell membrane</keyword>
<dbReference type="Gene3D" id="1.20.1250.20">
    <property type="entry name" value="MFS general substrate transporter like domains"/>
    <property type="match status" value="1"/>
</dbReference>
<reference evidence="10" key="1">
    <citation type="journal article" date="2019" name="Int. J. Syst. Evol. Microbiol.">
        <title>The Global Catalogue of Microorganisms (GCM) 10K type strain sequencing project: providing services to taxonomists for standard genome sequencing and annotation.</title>
        <authorList>
            <consortium name="The Broad Institute Genomics Platform"/>
            <consortium name="The Broad Institute Genome Sequencing Center for Infectious Disease"/>
            <person name="Wu L."/>
            <person name="Ma J."/>
        </authorList>
    </citation>
    <scope>NUCLEOTIDE SEQUENCE [LARGE SCALE GENOMIC DNA]</scope>
    <source>
        <strain evidence="10">CCUG 36956</strain>
    </source>
</reference>
<feature type="transmembrane region" description="Helical" evidence="7">
    <location>
        <begin position="87"/>
        <end position="108"/>
    </location>
</feature>
<evidence type="ECO:0000256" key="7">
    <source>
        <dbReference type="SAM" id="Phobius"/>
    </source>
</evidence>
<evidence type="ECO:0000256" key="5">
    <source>
        <dbReference type="ARBA" id="ARBA00022989"/>
    </source>
</evidence>
<feature type="domain" description="Major facilitator superfamily (MFS) profile" evidence="8">
    <location>
        <begin position="21"/>
        <end position="406"/>
    </location>
</feature>
<dbReference type="PANTHER" id="PTHR23513">
    <property type="entry name" value="INTEGRAL MEMBRANE EFFLUX PROTEIN-RELATED"/>
    <property type="match status" value="1"/>
</dbReference>
<feature type="transmembrane region" description="Helical" evidence="7">
    <location>
        <begin position="228"/>
        <end position="252"/>
    </location>
</feature>
<feature type="transmembrane region" description="Helical" evidence="7">
    <location>
        <begin position="294"/>
        <end position="322"/>
    </location>
</feature>
<dbReference type="EMBL" id="JBHSQN010000015">
    <property type="protein sequence ID" value="MFC6013751.1"/>
    <property type="molecule type" value="Genomic_DNA"/>
</dbReference>
<dbReference type="InterPro" id="IPR036259">
    <property type="entry name" value="MFS_trans_sf"/>
</dbReference>
<dbReference type="Proteomes" id="UP001596223">
    <property type="component" value="Unassembled WGS sequence"/>
</dbReference>
<feature type="transmembrane region" description="Helical" evidence="7">
    <location>
        <begin position="182"/>
        <end position="199"/>
    </location>
</feature>
<name>A0ABW1JW99_9NOCA</name>
<evidence type="ECO:0000256" key="1">
    <source>
        <dbReference type="ARBA" id="ARBA00004429"/>
    </source>
</evidence>
<dbReference type="InterPro" id="IPR010290">
    <property type="entry name" value="TM_effector"/>
</dbReference>
<evidence type="ECO:0000256" key="6">
    <source>
        <dbReference type="ARBA" id="ARBA00023136"/>
    </source>
</evidence>
<feature type="transmembrane region" description="Helical" evidence="7">
    <location>
        <begin position="55"/>
        <end position="75"/>
    </location>
</feature>
<evidence type="ECO:0000313" key="10">
    <source>
        <dbReference type="Proteomes" id="UP001596223"/>
    </source>
</evidence>
<feature type="transmembrane region" description="Helical" evidence="7">
    <location>
        <begin position="147"/>
        <end position="176"/>
    </location>
</feature>
<dbReference type="NCBIfam" id="NF007792">
    <property type="entry name" value="PRK10489.1"/>
    <property type="match status" value="1"/>
</dbReference>
<comment type="caution">
    <text evidence="9">The sequence shown here is derived from an EMBL/GenBank/DDBJ whole genome shotgun (WGS) entry which is preliminary data.</text>
</comment>
<gene>
    <name evidence="9" type="primary">entS</name>
    <name evidence="9" type="ORF">ACFP3H_22085</name>
</gene>
<keyword evidence="6 7" id="KW-0472">Membrane</keyword>
<dbReference type="InterPro" id="IPR020846">
    <property type="entry name" value="MFS_dom"/>
</dbReference>
<accession>A0ABW1JW99</accession>
<evidence type="ECO:0000313" key="9">
    <source>
        <dbReference type="EMBL" id="MFC6013751.1"/>
    </source>
</evidence>
<dbReference type="SUPFAM" id="SSF103473">
    <property type="entry name" value="MFS general substrate transporter"/>
    <property type="match status" value="1"/>
</dbReference>
<feature type="transmembrane region" description="Helical" evidence="7">
    <location>
        <begin position="356"/>
        <end position="377"/>
    </location>
</feature>
<keyword evidence="4 7" id="KW-0812">Transmembrane</keyword>
<keyword evidence="2" id="KW-0813">Transport</keyword>
<feature type="transmembrane region" description="Helical" evidence="7">
    <location>
        <begin position="114"/>
        <end position="135"/>
    </location>
</feature>
<dbReference type="PANTHER" id="PTHR23513:SF9">
    <property type="entry name" value="ENTEROBACTIN EXPORTER ENTS"/>
    <property type="match status" value="1"/>
</dbReference>
<keyword evidence="5 7" id="KW-1133">Transmembrane helix</keyword>
<sequence length="418" mass="42504">MSAAPPRKIAIDLEPLRTSREFRTLFIARTISVFGIGFLVVALPIQVYGLTGSTATVATISTVIGVSALIGTLFGGTAADRYDRRTVIAGARGAATIGFALLAINAMLPDPHLWAIFVCAVIDGVAGGISATALIAATPGLIPRDKLAAAGALMALTSNLGSVAAPALGGVLIAALDVTANYWLAAAASLVTTVLIARLDRMVPDSTHGESPLRAIVSGFRFAFGHRVVGATMLVGFVTMLLSGWGVLVPAYVAEVLHGGERTVGVLFAAPAVGALLGTLTSGWTGSMRRGGQVIFAATLVSAAAFVGAGLLASTAVLFLGLAAHGVGRVVSDIARFAVVQGNTPDEFRGRVSGVWTAQVTVSVSVGAIVAGVVAGLVPTRQVFLVYGAAGCVVTLVLWCALTALRTLDSHPVVADER</sequence>
<dbReference type="PROSITE" id="PS50850">
    <property type="entry name" value="MFS"/>
    <property type="match status" value="1"/>
</dbReference>
<comment type="subcellular location">
    <subcellularLocation>
        <location evidence="1">Cell inner membrane</location>
        <topology evidence="1">Multi-pass membrane protein</topology>
    </subcellularLocation>
</comment>
<evidence type="ECO:0000259" key="8">
    <source>
        <dbReference type="PROSITE" id="PS50850"/>
    </source>
</evidence>
<proteinExistence type="predicted"/>
<feature type="transmembrane region" description="Helical" evidence="7">
    <location>
        <begin position="384"/>
        <end position="405"/>
    </location>
</feature>